<dbReference type="InterPro" id="IPR011542">
    <property type="entry name" value="SUF_FeS_clus_asmbl_SufD"/>
</dbReference>
<dbReference type="InterPro" id="IPR037284">
    <property type="entry name" value="SUF_FeS_clus_asmbl_SufBD_sf"/>
</dbReference>
<dbReference type="OrthoDB" id="9803529at2"/>
<dbReference type="InterPro" id="IPR055346">
    <property type="entry name" value="Fe-S_cluster_assembly_SufBD"/>
</dbReference>
<dbReference type="GeneID" id="42982731"/>
<reference evidence="4 5" key="1">
    <citation type="submission" date="2016-03" db="EMBL/GenBank/DDBJ databases">
        <title>Pediococcus and Lactobacillus from brewery environment - whole genome sequencing and assembly.</title>
        <authorList>
            <person name="Behr J."/>
            <person name="Geissler A.J."/>
            <person name="Vogel R.F."/>
        </authorList>
    </citation>
    <scope>NUCLEOTIDE SEQUENCE [LARGE SCALE GENOMIC DNA]</scope>
    <source>
        <strain evidence="4 5">TMW 1.1989</strain>
    </source>
</reference>
<feature type="domain" description="SUF system FeS cluster assembly SufBD N-terminal" evidence="3">
    <location>
        <begin position="83"/>
        <end position="165"/>
    </location>
</feature>
<name>A0A192H301_9LACO</name>
<dbReference type="AlphaFoldDB" id="A0A192H301"/>
<dbReference type="Pfam" id="PF19295">
    <property type="entry name" value="SufBD_N"/>
    <property type="match status" value="1"/>
</dbReference>
<dbReference type="EMBL" id="CP014873">
    <property type="protein sequence ID" value="ANK63194.1"/>
    <property type="molecule type" value="Genomic_DNA"/>
</dbReference>
<dbReference type="RefSeq" id="WP_068225077.1">
    <property type="nucleotide sequence ID" value="NZ_CP014623.1"/>
</dbReference>
<evidence type="ECO:0000256" key="1">
    <source>
        <dbReference type="ARBA" id="ARBA00043967"/>
    </source>
</evidence>
<proteinExistence type="inferred from homology"/>
<dbReference type="STRING" id="375175.AYR53_10715"/>
<dbReference type="InterPro" id="IPR045595">
    <property type="entry name" value="SufBD_N"/>
</dbReference>
<dbReference type="GO" id="GO:0016226">
    <property type="term" value="P:iron-sulfur cluster assembly"/>
    <property type="evidence" value="ECO:0007669"/>
    <property type="project" value="InterPro"/>
</dbReference>
<dbReference type="SUPFAM" id="SSF101960">
    <property type="entry name" value="Stabilizer of iron transporter SufD"/>
    <property type="match status" value="1"/>
</dbReference>
<evidence type="ECO:0000259" key="2">
    <source>
        <dbReference type="Pfam" id="PF01458"/>
    </source>
</evidence>
<evidence type="ECO:0000313" key="5">
    <source>
        <dbReference type="Proteomes" id="UP000078582"/>
    </source>
</evidence>
<dbReference type="Proteomes" id="UP000078582">
    <property type="component" value="Chromosome"/>
</dbReference>
<dbReference type="PANTHER" id="PTHR30508:SF1">
    <property type="entry name" value="UPF0051 PROTEIN ABCI8, CHLOROPLASTIC-RELATED"/>
    <property type="match status" value="1"/>
</dbReference>
<dbReference type="PANTHER" id="PTHR30508">
    <property type="entry name" value="FES CLUSTER ASSEMBLY PROTEIN SUF"/>
    <property type="match status" value="1"/>
</dbReference>
<feature type="domain" description="SUF system FeS cluster assembly SufBD core" evidence="2">
    <location>
        <begin position="175"/>
        <end position="402"/>
    </location>
</feature>
<gene>
    <name evidence="4" type="ORF">AYR53_10715</name>
</gene>
<dbReference type="NCBIfam" id="TIGR01981">
    <property type="entry name" value="sufD"/>
    <property type="match status" value="1"/>
</dbReference>
<protein>
    <submittedName>
        <fullName evidence="4">Fe-S cluster assembly protein SufD</fullName>
    </submittedName>
</protein>
<dbReference type="Pfam" id="PF01458">
    <property type="entry name" value="SUFBD_core"/>
    <property type="match status" value="1"/>
</dbReference>
<dbReference type="KEGG" id="lbt:AYR52_06045"/>
<comment type="similarity">
    <text evidence="1">Belongs to the iron-sulfur cluster assembly SufBD family.</text>
</comment>
<accession>A0A192H301</accession>
<keyword evidence="5" id="KW-1185">Reference proteome</keyword>
<sequence>METKVEPEFQSALTTYTQDHAEPAWSLELRQKMLAQYPTLPLPRYEKIDYQKWDLLNATKPVTTTSNADLTDDLKIDFAASKNLLVEVGKSVMAAQLDPALAAQGVIFTDIFTAMRDYPELVEKYYMKTAVKADNNRLTAFHAAFMNGGAFLYVPKNVAIKDPIQAYYIQDSTRKQDFVPHVLVIAEEGSELTYHENLSTSGTESNLANIVVEVIAKDNAHVHFSAVDQLSGKTTTYLNRHAILATDATVDWAVGFMNDGNVVGDFSTDLRGKGSHTEVKVVAITTGKQVQGIDTKVTNYGQHTIGHILQHGVILEDSTLTFNGVGHIVKGARGSDAQQESRVLMLSTTARGDADPILLIDENDVTAGHAASVGRVDEGQMYYLMSRGISKKVAERLVIRGFLGSVITEIPSKSVRERLTATIERKLENGQKSESDS</sequence>
<organism evidence="4 5">
    <name type="scientific">Loigolactobacillus backii</name>
    <dbReference type="NCBI Taxonomy" id="375175"/>
    <lineage>
        <taxon>Bacteria</taxon>
        <taxon>Bacillati</taxon>
        <taxon>Bacillota</taxon>
        <taxon>Bacilli</taxon>
        <taxon>Lactobacillales</taxon>
        <taxon>Lactobacillaceae</taxon>
        <taxon>Loigolactobacillus</taxon>
    </lineage>
</organism>
<evidence type="ECO:0000313" key="4">
    <source>
        <dbReference type="EMBL" id="ANK63194.1"/>
    </source>
</evidence>
<evidence type="ECO:0000259" key="3">
    <source>
        <dbReference type="Pfam" id="PF19295"/>
    </source>
</evidence>
<dbReference type="InterPro" id="IPR000825">
    <property type="entry name" value="SUF_FeS_clus_asmbl_SufBD_core"/>
</dbReference>